<dbReference type="InterPro" id="IPR024732">
    <property type="entry name" value="NAGLU_C"/>
</dbReference>
<dbReference type="Pfam" id="PF12971">
    <property type="entry name" value="NAGLU_N"/>
    <property type="match status" value="1"/>
</dbReference>
<organism evidence="5 6">
    <name type="scientific">Candidatus Rikenella faecigallinarum</name>
    <dbReference type="NCBI Taxonomy" id="2838745"/>
    <lineage>
        <taxon>Bacteria</taxon>
        <taxon>Pseudomonadati</taxon>
        <taxon>Bacteroidota</taxon>
        <taxon>Bacteroidia</taxon>
        <taxon>Bacteroidales</taxon>
        <taxon>Rikenellaceae</taxon>
        <taxon>Rikenella</taxon>
    </lineage>
</organism>
<evidence type="ECO:0000313" key="6">
    <source>
        <dbReference type="Proteomes" id="UP000823926"/>
    </source>
</evidence>
<dbReference type="Gene3D" id="3.30.379.10">
    <property type="entry name" value="Chitobiase/beta-hexosaminidase domain 2-like"/>
    <property type="match status" value="1"/>
</dbReference>
<comment type="caution">
    <text evidence="5">The sequence shown here is derived from an EMBL/GenBank/DDBJ whole genome shotgun (WGS) entry which is preliminary data.</text>
</comment>
<dbReference type="Gene3D" id="1.20.120.670">
    <property type="entry name" value="N-acetyl-b-d-glucoasminidase"/>
    <property type="match status" value="1"/>
</dbReference>
<dbReference type="EMBL" id="DXHL01000010">
    <property type="protein sequence ID" value="HIW10267.1"/>
    <property type="molecule type" value="Genomic_DNA"/>
</dbReference>
<dbReference type="InterPro" id="IPR024240">
    <property type="entry name" value="NAGLU_N"/>
</dbReference>
<dbReference type="Pfam" id="PF12972">
    <property type="entry name" value="NAGLU_C"/>
    <property type="match status" value="1"/>
</dbReference>
<name>A0A9D1QBP9_9BACT</name>
<feature type="domain" description="Alpha-N-acetylglucosaminidase N-terminal" evidence="3">
    <location>
        <begin position="28"/>
        <end position="104"/>
    </location>
</feature>
<dbReference type="Pfam" id="PF05089">
    <property type="entry name" value="NAGLU"/>
    <property type="match status" value="1"/>
</dbReference>
<dbReference type="InterPro" id="IPR024733">
    <property type="entry name" value="NAGLU_tim-barrel"/>
</dbReference>
<protein>
    <submittedName>
        <fullName evidence="5">Alpha-N-acetylglucosaminidase</fullName>
    </submittedName>
</protein>
<dbReference type="InterPro" id="IPR029018">
    <property type="entry name" value="Hex-like_dom2"/>
</dbReference>
<feature type="domain" description="Alpha-N-acetylglucosaminidase tim-barrel" evidence="2">
    <location>
        <begin position="121"/>
        <end position="463"/>
    </location>
</feature>
<evidence type="ECO:0000259" key="3">
    <source>
        <dbReference type="Pfam" id="PF12971"/>
    </source>
</evidence>
<dbReference type="GO" id="GO:0005975">
    <property type="term" value="P:carbohydrate metabolic process"/>
    <property type="evidence" value="ECO:0007669"/>
    <property type="project" value="UniProtKB-ARBA"/>
</dbReference>
<dbReference type="Proteomes" id="UP000823926">
    <property type="component" value="Unassembled WGS sequence"/>
</dbReference>
<evidence type="ECO:0000256" key="1">
    <source>
        <dbReference type="ARBA" id="ARBA00022801"/>
    </source>
</evidence>
<dbReference type="AlphaFoldDB" id="A0A9D1QBP9"/>
<dbReference type="InterPro" id="IPR007781">
    <property type="entry name" value="NAGLU"/>
</dbReference>
<accession>A0A9D1QBP9</accession>
<feature type="domain" description="Alpha-N-acetylglucosaminidase C-terminal" evidence="4">
    <location>
        <begin position="472"/>
        <end position="710"/>
    </location>
</feature>
<keyword evidence="1" id="KW-0378">Hydrolase</keyword>
<evidence type="ECO:0000313" key="5">
    <source>
        <dbReference type="EMBL" id="HIW10267.1"/>
    </source>
</evidence>
<reference evidence="5" key="1">
    <citation type="journal article" date="2021" name="PeerJ">
        <title>Extensive microbial diversity within the chicken gut microbiome revealed by metagenomics and culture.</title>
        <authorList>
            <person name="Gilroy R."/>
            <person name="Ravi A."/>
            <person name="Getino M."/>
            <person name="Pursley I."/>
            <person name="Horton D.L."/>
            <person name="Alikhan N.F."/>
            <person name="Baker D."/>
            <person name="Gharbi K."/>
            <person name="Hall N."/>
            <person name="Watson M."/>
            <person name="Adriaenssens E.M."/>
            <person name="Foster-Nyarko E."/>
            <person name="Jarju S."/>
            <person name="Secka A."/>
            <person name="Antonio M."/>
            <person name="Oren A."/>
            <person name="Chaudhuri R.R."/>
            <person name="La Ragione R."/>
            <person name="Hildebrand F."/>
            <person name="Pallen M.J."/>
        </authorList>
    </citation>
    <scope>NUCLEOTIDE SEQUENCE</scope>
    <source>
        <strain evidence="5">ChiBcec15-1070</strain>
    </source>
</reference>
<dbReference type="GO" id="GO:0016787">
    <property type="term" value="F:hydrolase activity"/>
    <property type="evidence" value="ECO:0007669"/>
    <property type="project" value="UniProtKB-KW"/>
</dbReference>
<evidence type="ECO:0000259" key="4">
    <source>
        <dbReference type="Pfam" id="PF12972"/>
    </source>
</evidence>
<dbReference type="PANTHER" id="PTHR12872:SF1">
    <property type="entry name" value="ALPHA-N-ACETYLGLUCOSAMINIDASE"/>
    <property type="match status" value="1"/>
</dbReference>
<evidence type="ECO:0000259" key="2">
    <source>
        <dbReference type="Pfam" id="PF05089"/>
    </source>
</evidence>
<proteinExistence type="predicted"/>
<dbReference type="Gene3D" id="3.20.20.80">
    <property type="entry name" value="Glycosidases"/>
    <property type="match status" value="1"/>
</dbReference>
<dbReference type="PANTHER" id="PTHR12872">
    <property type="entry name" value="ALPHA-N-ACETYLGLUCOSAMINIDASE"/>
    <property type="match status" value="1"/>
</dbReference>
<sequence length="827" mass="94213">MKPFLLTLALTTATITTGHSRELPAVREAKAVIERFSGNKTDVKLKLIDKTAGKDRYQITVRNGQAEIKGSSSVALCRGYYDWVKSQGAGIYSWSGQRLELPDTPADQPMREVVSPVEHHYYFNVVTYGYSMPYWDWDRWEREIDWMALHGIDMPLALVANEAISARVWKKLGLSNDEINAYFVGPAHLPWMRMGNISGLDNPLPESWHTTQVELQHKILGRMRALGMKPVCPAFAGFVPEAIRNHYPEAKLTETHWGGAFRNWMLDPEQELFSRIGRMFIEEWEAEFGPCEYYIADNFNEMEIPFPPKGTPERYSLLASYGDKVYQAIKAGNPNAVWVMQGWMFGYQRHIWDCETLAALLSKVPDNKMLLLDLAVDYNVHFWHSTPNWEFYKGFFHKPWVYSVIPNMGGKTGLTGVLEFYANGHLAALRSTNRGQLTAIGMAPEGIENNEVIYELMADASWSNDSIHLREWLHNYSLNRYGHCPATVDSAWNGLLQSAYGTFTDHPRYNWQFRPGSVSQGTINASADFYRAAERFAEADEISNSPLYQNDLVELTAIYLGGKAELLTRAIDRAYQRHNLDEAQRLEARFTALMLDMDRLLESHPTLRLERWLNYAKAYGTTDSLRHYYEKNARRIITIWGPPVDDYSARIWSGLIRDYYLPRWQHYFASRRSGIPFDFAAWERNWVEQSRGVSSVEPYDNPVEAARQLIHTYRHNTADNTTQAMLGTWSAADVNDTTAHTFVWNLPATYLQRLTGIQLQSLEPSTHLKGVKLALELDGQHIGPVTADANNIFHVTVPAGATGNNICRASITLQSNGAGEAVMLFDE</sequence>
<reference evidence="5" key="2">
    <citation type="submission" date="2021-04" db="EMBL/GenBank/DDBJ databases">
        <authorList>
            <person name="Gilroy R."/>
        </authorList>
    </citation>
    <scope>NUCLEOTIDE SEQUENCE</scope>
    <source>
        <strain evidence="5">ChiBcec15-1070</strain>
    </source>
</reference>
<gene>
    <name evidence="5" type="ORF">H9888_02080</name>
</gene>